<evidence type="ECO:0000313" key="1">
    <source>
        <dbReference type="EMBL" id="SFS35322.1"/>
    </source>
</evidence>
<dbReference type="RefSeq" id="WP_090223275.1">
    <property type="nucleotide sequence ID" value="NZ_FOZP01000001.1"/>
</dbReference>
<dbReference type="EMBL" id="FOZP01000001">
    <property type="protein sequence ID" value="SFS35322.1"/>
    <property type="molecule type" value="Genomic_DNA"/>
</dbReference>
<dbReference type="PANTHER" id="PTHR36932">
    <property type="entry name" value="CAPSULAR POLYSACCHARIDE BIOSYNTHESIS PROTEIN"/>
    <property type="match status" value="1"/>
</dbReference>
<keyword evidence="2" id="KW-1185">Reference proteome</keyword>
<reference evidence="2" key="1">
    <citation type="submission" date="2016-10" db="EMBL/GenBank/DDBJ databases">
        <authorList>
            <person name="Varghese N."/>
            <person name="Submissions S."/>
        </authorList>
    </citation>
    <scope>NUCLEOTIDE SEQUENCE [LARGE SCALE GENOMIC DNA]</scope>
    <source>
        <strain evidence="2">DSM 24450</strain>
    </source>
</reference>
<dbReference type="AlphaFoldDB" id="A0A1I6P562"/>
<accession>A0A1I6P562</accession>
<gene>
    <name evidence="1" type="ORF">SAMN04488006_0905</name>
</gene>
<dbReference type="Gene3D" id="3.40.50.12780">
    <property type="entry name" value="N-terminal domain of ligase-like"/>
    <property type="match status" value="1"/>
</dbReference>
<dbReference type="OrthoDB" id="580775at2"/>
<protein>
    <submittedName>
        <fullName evidence="1">Phenylacetate-CoA ligase</fullName>
    </submittedName>
</protein>
<organism evidence="1 2">
    <name type="scientific">Lutibacter maritimus</name>
    <dbReference type="NCBI Taxonomy" id="593133"/>
    <lineage>
        <taxon>Bacteria</taxon>
        <taxon>Pseudomonadati</taxon>
        <taxon>Bacteroidota</taxon>
        <taxon>Flavobacteriia</taxon>
        <taxon>Flavobacteriales</taxon>
        <taxon>Flavobacteriaceae</taxon>
        <taxon>Lutibacter</taxon>
    </lineage>
</organism>
<evidence type="ECO:0000313" key="2">
    <source>
        <dbReference type="Proteomes" id="UP000199312"/>
    </source>
</evidence>
<dbReference type="GO" id="GO:0016874">
    <property type="term" value="F:ligase activity"/>
    <property type="evidence" value="ECO:0007669"/>
    <property type="project" value="UniProtKB-KW"/>
</dbReference>
<dbReference type="STRING" id="593133.SAMN04488006_0905"/>
<proteinExistence type="predicted"/>
<name>A0A1I6P562_9FLAO</name>
<sequence length="427" mass="49820">MLYKLIFKIGQYFRNPSLTNNYLFLKASEKWSLEKLQAYQLLKLQALVTFCYQTSLYYKTIFDEIGLKPEDIQSLNDIKKIPTISKHELIHYNATIHTSKKIRKKFKASTSGTSGSSLTFWKDEHADSFNRASIFRGYSWYNVNPWERNLYFWGFQFSVVSKIKYSILDGLQNRFRMFSYNENTIKKIIPKFSSLSYIHGYSSMIYEVAKIYNKLHLEKPKKLKMIKGTSEKVFPAYQNEIIKAFGLPIINEYGAAETGIIAFECPKGNMHLNMEGVIVEEVNNEILVTNLQQTSFPILRYKLGDYVTLSDVKVQCACGIQHTIIKEVTGRVGKVVLGFKEQYPSLYFYYIFKNLGLKYQLYLNYQVKQHEKGKLLFLIEQDLSMGQLEILNKEIFAYFNTDIVAEITYNQRISSNLKKQESFISTI</sequence>
<dbReference type="InterPro" id="IPR042099">
    <property type="entry name" value="ANL_N_sf"/>
</dbReference>
<dbReference type="PANTHER" id="PTHR36932:SF1">
    <property type="entry name" value="CAPSULAR POLYSACCHARIDE BIOSYNTHESIS PROTEIN"/>
    <property type="match status" value="1"/>
</dbReference>
<keyword evidence="1" id="KW-0436">Ligase</keyword>
<dbReference type="InterPro" id="IPR053158">
    <property type="entry name" value="CapK_Type1_Caps_Biosynth"/>
</dbReference>
<dbReference type="Proteomes" id="UP000199312">
    <property type="component" value="Unassembled WGS sequence"/>
</dbReference>
<dbReference type="SUPFAM" id="SSF56801">
    <property type="entry name" value="Acetyl-CoA synthetase-like"/>
    <property type="match status" value="1"/>
</dbReference>